<dbReference type="Proteomes" id="UP000077349">
    <property type="component" value="Unassembled WGS sequence"/>
</dbReference>
<gene>
    <name evidence="1" type="ORF">Amal_01092</name>
</gene>
<accession>A0A177GBT9</accession>
<protein>
    <submittedName>
        <fullName evidence="1">Uncharacterized protein</fullName>
    </submittedName>
</protein>
<organism evidence="1 2">
    <name type="scientific">Acetobacter malorum</name>
    <dbReference type="NCBI Taxonomy" id="178901"/>
    <lineage>
        <taxon>Bacteria</taxon>
        <taxon>Pseudomonadati</taxon>
        <taxon>Pseudomonadota</taxon>
        <taxon>Alphaproteobacteria</taxon>
        <taxon>Acetobacterales</taxon>
        <taxon>Acetobacteraceae</taxon>
        <taxon>Acetobacter</taxon>
    </lineage>
</organism>
<name>A0A177GBT9_9PROT</name>
<evidence type="ECO:0000313" key="1">
    <source>
        <dbReference type="EMBL" id="OAG77720.1"/>
    </source>
</evidence>
<dbReference type="AlphaFoldDB" id="A0A177GBT9"/>
<sequence>MLCPALFSAWSAEALEAFALKTLAFHFTGAAHGLSRLTRFTLGRLFEMTTQLHFTEDAFTLHFFLERFESLIDIVVTDENVHLATNPCFRKPG</sequence>
<comment type="caution">
    <text evidence="1">The sequence shown here is derived from an EMBL/GenBank/DDBJ whole genome shotgun (WGS) entry which is preliminary data.</text>
</comment>
<reference evidence="1 2" key="1">
    <citation type="submission" date="2016-03" db="EMBL/GenBank/DDBJ databases">
        <title>Draft genome sequence of Acetobacter malorum CECT 7742, a strain isolated from strawberry vinegar.</title>
        <authorList>
            <person name="Sainz F."/>
            <person name="Mas A."/>
            <person name="Torija M.J."/>
        </authorList>
    </citation>
    <scope>NUCLEOTIDE SEQUENCE [LARGE SCALE GENOMIC DNA]</scope>
    <source>
        <strain evidence="1 2">CECT 7742</strain>
    </source>
</reference>
<dbReference type="EMBL" id="LVHD01000011">
    <property type="protein sequence ID" value="OAG77720.1"/>
    <property type="molecule type" value="Genomic_DNA"/>
</dbReference>
<proteinExistence type="predicted"/>
<evidence type="ECO:0000313" key="2">
    <source>
        <dbReference type="Proteomes" id="UP000077349"/>
    </source>
</evidence>